<dbReference type="STRING" id="688269.Theth_0539"/>
<dbReference type="GO" id="GO:0055085">
    <property type="term" value="P:transmembrane transport"/>
    <property type="evidence" value="ECO:0007669"/>
    <property type="project" value="InterPro"/>
</dbReference>
<keyword evidence="3 5" id="KW-1133">Transmembrane helix</keyword>
<name>F7YXI7_9THEM</name>
<dbReference type="KEGG" id="tta:Theth_0539"/>
<dbReference type="PATRIC" id="fig|688269.3.peg.559"/>
<dbReference type="PANTHER" id="PTHR43632">
    <property type="entry name" value="PERMEASE COMPONENT OF TUNGSTATE ABC TRANSPORTER"/>
    <property type="match status" value="1"/>
</dbReference>
<dbReference type="Proteomes" id="UP000006804">
    <property type="component" value="Chromosome"/>
</dbReference>
<dbReference type="EMBL" id="CP002351">
    <property type="protein sequence ID" value="AEH50628.1"/>
    <property type="molecule type" value="Genomic_DNA"/>
</dbReference>
<dbReference type="InterPro" id="IPR000515">
    <property type="entry name" value="MetI-like"/>
</dbReference>
<dbReference type="PANTHER" id="PTHR43632:SF1">
    <property type="entry name" value="PERMEASE COMPONENT OF TUNGSTATE ABC TRANSPORTER"/>
    <property type="match status" value="1"/>
</dbReference>
<keyword evidence="8" id="KW-1185">Reference proteome</keyword>
<dbReference type="CDD" id="cd06261">
    <property type="entry name" value="TM_PBP2"/>
    <property type="match status" value="1"/>
</dbReference>
<feature type="transmembrane region" description="Helical" evidence="5">
    <location>
        <begin position="190"/>
        <end position="213"/>
    </location>
</feature>
<protein>
    <submittedName>
        <fullName evidence="7">Binding-protein-dependent transport systems inner membrane component</fullName>
    </submittedName>
</protein>
<gene>
    <name evidence="7" type="ORF">Theth_0539</name>
</gene>
<keyword evidence="2 5" id="KW-0812">Transmembrane</keyword>
<keyword evidence="4 5" id="KW-0472">Membrane</keyword>
<evidence type="ECO:0000256" key="5">
    <source>
        <dbReference type="RuleBase" id="RU363032"/>
    </source>
</evidence>
<evidence type="ECO:0000256" key="3">
    <source>
        <dbReference type="ARBA" id="ARBA00022989"/>
    </source>
</evidence>
<dbReference type="eggNOG" id="COG4662">
    <property type="taxonomic scope" value="Bacteria"/>
</dbReference>
<dbReference type="InterPro" id="IPR035906">
    <property type="entry name" value="MetI-like_sf"/>
</dbReference>
<feature type="transmembrane region" description="Helical" evidence="5">
    <location>
        <begin position="83"/>
        <end position="109"/>
    </location>
</feature>
<dbReference type="SUPFAM" id="SSF161098">
    <property type="entry name" value="MetI-like"/>
    <property type="match status" value="1"/>
</dbReference>
<evidence type="ECO:0000256" key="4">
    <source>
        <dbReference type="ARBA" id="ARBA00023136"/>
    </source>
</evidence>
<dbReference type="GO" id="GO:0005886">
    <property type="term" value="C:plasma membrane"/>
    <property type="evidence" value="ECO:0007669"/>
    <property type="project" value="UniProtKB-SubCell"/>
</dbReference>
<dbReference type="Pfam" id="PF00528">
    <property type="entry name" value="BPD_transp_1"/>
    <property type="match status" value="1"/>
</dbReference>
<organism evidence="7 8">
    <name type="scientific">Pseudothermotoga thermarum DSM 5069</name>
    <dbReference type="NCBI Taxonomy" id="688269"/>
    <lineage>
        <taxon>Bacteria</taxon>
        <taxon>Thermotogati</taxon>
        <taxon>Thermotogota</taxon>
        <taxon>Thermotogae</taxon>
        <taxon>Thermotogales</taxon>
        <taxon>Thermotogaceae</taxon>
        <taxon>Pseudothermotoga</taxon>
    </lineage>
</organism>
<accession>F7YXI7</accession>
<dbReference type="InterPro" id="IPR049783">
    <property type="entry name" value="ABC_perm_TupB-like"/>
</dbReference>
<evidence type="ECO:0000259" key="6">
    <source>
        <dbReference type="PROSITE" id="PS50928"/>
    </source>
</evidence>
<dbReference type="NCBIfam" id="NF038017">
    <property type="entry name" value="ABC_perm1"/>
    <property type="match status" value="1"/>
</dbReference>
<evidence type="ECO:0000256" key="1">
    <source>
        <dbReference type="ARBA" id="ARBA00004141"/>
    </source>
</evidence>
<dbReference type="Gene3D" id="1.10.3720.10">
    <property type="entry name" value="MetI-like"/>
    <property type="match status" value="1"/>
</dbReference>
<feature type="transmembrane region" description="Helical" evidence="5">
    <location>
        <begin position="47"/>
        <end position="71"/>
    </location>
</feature>
<dbReference type="AlphaFoldDB" id="F7YXI7"/>
<evidence type="ECO:0000313" key="7">
    <source>
        <dbReference type="EMBL" id="AEH50628.1"/>
    </source>
</evidence>
<dbReference type="PROSITE" id="PS50928">
    <property type="entry name" value="ABC_TM1"/>
    <property type="match status" value="1"/>
</dbReference>
<feature type="domain" description="ABC transmembrane type-1" evidence="6">
    <location>
        <begin position="12"/>
        <end position="208"/>
    </location>
</feature>
<keyword evidence="5" id="KW-0813">Transport</keyword>
<sequence length="216" mass="23274" precursor="true">MVIRLNEIVEISLRSIYVNTFATALASFIAIPFALVVDFWKSKFKNVVVLIFQSLMGIPPVLVGLLVFLLFSRSGPFGGLDILFSSTAMIIAQVLIAFPIVFSVCYSHFSRTDEKLKLIVKTLGASNLQAAATIVRESLPGVISAVLTAFGRVAGEVGAVMIVGGNIAGRTRVLTTAIVLYTNLGKFKEAIFAGLCLLAIAIGVNLIATFISFRWR</sequence>
<evidence type="ECO:0000313" key="8">
    <source>
        <dbReference type="Proteomes" id="UP000006804"/>
    </source>
</evidence>
<comment type="subcellular location">
    <subcellularLocation>
        <location evidence="5">Cell membrane</location>
        <topology evidence="5">Multi-pass membrane protein</topology>
    </subcellularLocation>
    <subcellularLocation>
        <location evidence="1">Membrane</location>
        <topology evidence="1">Multi-pass membrane protein</topology>
    </subcellularLocation>
</comment>
<evidence type="ECO:0000256" key="2">
    <source>
        <dbReference type="ARBA" id="ARBA00022692"/>
    </source>
</evidence>
<reference evidence="7 8" key="1">
    <citation type="submission" date="2010-11" db="EMBL/GenBank/DDBJ databases">
        <title>The complete genome of Thermotoga thermarum DSM 5069.</title>
        <authorList>
            <consortium name="US DOE Joint Genome Institute (JGI-PGF)"/>
            <person name="Lucas S."/>
            <person name="Copeland A."/>
            <person name="Lapidus A."/>
            <person name="Bruce D."/>
            <person name="Goodwin L."/>
            <person name="Pitluck S."/>
            <person name="Kyrpides N."/>
            <person name="Mavromatis K."/>
            <person name="Ivanova N."/>
            <person name="Zeytun A."/>
            <person name="Brettin T."/>
            <person name="Detter J.C."/>
            <person name="Tapia R."/>
            <person name="Han C."/>
            <person name="Land M."/>
            <person name="Hauser L."/>
            <person name="Markowitz V."/>
            <person name="Cheng J.-F."/>
            <person name="Hugenholtz P."/>
            <person name="Woyke T."/>
            <person name="Wu D."/>
            <person name="Spring S."/>
            <person name="Schroeder M."/>
            <person name="Brambilla E."/>
            <person name="Klenk H.-P."/>
            <person name="Eisen J.A."/>
        </authorList>
    </citation>
    <scope>NUCLEOTIDE SEQUENCE [LARGE SCALE GENOMIC DNA]</scope>
    <source>
        <strain evidence="7 8">DSM 5069</strain>
    </source>
</reference>
<dbReference type="HOGENOM" id="CLU_016047_14_2_0"/>
<proteinExistence type="inferred from homology"/>
<comment type="similarity">
    <text evidence="5">Belongs to the binding-protein-dependent transport system permease family.</text>
</comment>
<feature type="transmembrane region" description="Helical" evidence="5">
    <location>
        <begin position="16"/>
        <end position="40"/>
    </location>
</feature>